<dbReference type="AlphaFoldDB" id="A0A4R0R2I1"/>
<dbReference type="EMBL" id="RWJN01000485">
    <property type="protein sequence ID" value="TCD61272.1"/>
    <property type="molecule type" value="Genomic_DNA"/>
</dbReference>
<feature type="compositionally biased region" description="Low complexity" evidence="1">
    <location>
        <begin position="12"/>
        <end position="27"/>
    </location>
</feature>
<proteinExistence type="predicted"/>
<sequence length="106" mass="11538">MTYYEAKRSQISKSSLASGSRHASSLSPTTYTTPANTLNSTPRAHVEPESTPPFRSTLPTPSTTRSASATHPSPPFTPKPFPTPFDQNARPPLRCSKSKVMLLFAF</sequence>
<name>A0A4R0R2I1_9APHY</name>
<keyword evidence="3" id="KW-1185">Reference proteome</keyword>
<protein>
    <submittedName>
        <fullName evidence="2">Uncharacterized protein</fullName>
    </submittedName>
</protein>
<evidence type="ECO:0000256" key="1">
    <source>
        <dbReference type="SAM" id="MobiDB-lite"/>
    </source>
</evidence>
<accession>A0A4R0R2I1</accession>
<organism evidence="2 3">
    <name type="scientific">Steccherinum ochraceum</name>
    <dbReference type="NCBI Taxonomy" id="92696"/>
    <lineage>
        <taxon>Eukaryota</taxon>
        <taxon>Fungi</taxon>
        <taxon>Dikarya</taxon>
        <taxon>Basidiomycota</taxon>
        <taxon>Agaricomycotina</taxon>
        <taxon>Agaricomycetes</taxon>
        <taxon>Polyporales</taxon>
        <taxon>Steccherinaceae</taxon>
        <taxon>Steccherinum</taxon>
    </lineage>
</organism>
<feature type="compositionally biased region" description="Low complexity" evidence="1">
    <location>
        <begin position="52"/>
        <end position="71"/>
    </location>
</feature>
<gene>
    <name evidence="2" type="ORF">EIP91_008688</name>
</gene>
<feature type="compositionally biased region" description="Polar residues" evidence="1">
    <location>
        <begin position="28"/>
        <end position="42"/>
    </location>
</feature>
<evidence type="ECO:0000313" key="3">
    <source>
        <dbReference type="Proteomes" id="UP000292702"/>
    </source>
</evidence>
<dbReference type="Proteomes" id="UP000292702">
    <property type="component" value="Unassembled WGS sequence"/>
</dbReference>
<evidence type="ECO:0000313" key="2">
    <source>
        <dbReference type="EMBL" id="TCD61272.1"/>
    </source>
</evidence>
<reference evidence="2 3" key="1">
    <citation type="submission" date="2018-11" db="EMBL/GenBank/DDBJ databases">
        <title>Genome assembly of Steccherinum ochraceum LE-BIN_3174, the white-rot fungus of the Steccherinaceae family (The Residual Polyporoid clade, Polyporales, Basidiomycota).</title>
        <authorList>
            <person name="Fedorova T.V."/>
            <person name="Glazunova O.A."/>
            <person name="Landesman E.O."/>
            <person name="Moiseenko K.V."/>
            <person name="Psurtseva N.V."/>
            <person name="Savinova O.S."/>
            <person name="Shakhova N.V."/>
            <person name="Tyazhelova T.V."/>
            <person name="Vasina D.V."/>
        </authorList>
    </citation>
    <scope>NUCLEOTIDE SEQUENCE [LARGE SCALE GENOMIC DNA]</scope>
    <source>
        <strain evidence="2 3">LE-BIN_3174</strain>
    </source>
</reference>
<feature type="region of interest" description="Disordered" evidence="1">
    <location>
        <begin position="1"/>
        <end position="92"/>
    </location>
</feature>
<feature type="compositionally biased region" description="Pro residues" evidence="1">
    <location>
        <begin position="72"/>
        <end position="83"/>
    </location>
</feature>
<comment type="caution">
    <text evidence="2">The sequence shown here is derived from an EMBL/GenBank/DDBJ whole genome shotgun (WGS) entry which is preliminary data.</text>
</comment>